<organism evidence="2 3">
    <name type="scientific">Allosphingosinicella deserti</name>
    <dbReference type="NCBI Taxonomy" id="2116704"/>
    <lineage>
        <taxon>Bacteria</taxon>
        <taxon>Pseudomonadati</taxon>
        <taxon>Pseudomonadota</taxon>
        <taxon>Alphaproteobacteria</taxon>
        <taxon>Sphingomonadales</taxon>
        <taxon>Sphingomonadaceae</taxon>
        <taxon>Allosphingosinicella</taxon>
    </lineage>
</organism>
<evidence type="ECO:0000313" key="3">
    <source>
        <dbReference type="Proteomes" id="UP000241167"/>
    </source>
</evidence>
<evidence type="ECO:0000313" key="2">
    <source>
        <dbReference type="EMBL" id="PSJ40476.1"/>
    </source>
</evidence>
<dbReference type="OrthoDB" id="7472098at2"/>
<dbReference type="EMBL" id="PXYI01000003">
    <property type="protein sequence ID" value="PSJ40476.1"/>
    <property type="molecule type" value="Genomic_DNA"/>
</dbReference>
<evidence type="ECO:0008006" key="4">
    <source>
        <dbReference type="Google" id="ProtNLM"/>
    </source>
</evidence>
<evidence type="ECO:0000256" key="1">
    <source>
        <dbReference type="SAM" id="MobiDB-lite"/>
    </source>
</evidence>
<keyword evidence="3" id="KW-1185">Reference proteome</keyword>
<protein>
    <recommendedName>
        <fullName evidence="4">Lipoprotein</fullName>
    </recommendedName>
</protein>
<sequence length="195" mass="21379">MRRAKFLAVFVAALGLSSCQPPEYELRPFFKTGFLYLDLEFEGMWPFKWDDSEAEARYLEVVTSDTVLWAIEASDAPGCTTPTANPAYRERTSLRFPLRFGEAPRCFNTLAAPRPLPRDRDILVRSTGSVTDGSGAFRIESGTLVPARDAQALWTHAPSRSGLWQAPETQVPGDANAVGDTEAGDGTDSNQAQGF</sequence>
<comment type="caution">
    <text evidence="2">The sequence shown here is derived from an EMBL/GenBank/DDBJ whole genome shotgun (WGS) entry which is preliminary data.</text>
</comment>
<name>A0A2P7QR78_9SPHN</name>
<dbReference type="RefSeq" id="WP_106512629.1">
    <property type="nucleotide sequence ID" value="NZ_PXYI01000003.1"/>
</dbReference>
<reference evidence="2 3" key="1">
    <citation type="submission" date="2018-03" db="EMBL/GenBank/DDBJ databases">
        <title>The draft genome of Sphingosinicella sp. GL-C-18.</title>
        <authorList>
            <person name="Liu L."/>
            <person name="Li L."/>
            <person name="Liang L."/>
            <person name="Zhang X."/>
            <person name="Wang T."/>
        </authorList>
    </citation>
    <scope>NUCLEOTIDE SEQUENCE [LARGE SCALE GENOMIC DNA]</scope>
    <source>
        <strain evidence="2 3">GL-C-18</strain>
    </source>
</reference>
<proteinExistence type="predicted"/>
<dbReference type="AlphaFoldDB" id="A0A2P7QR78"/>
<dbReference type="Proteomes" id="UP000241167">
    <property type="component" value="Unassembled WGS sequence"/>
</dbReference>
<gene>
    <name evidence="2" type="ORF">C7I55_09060</name>
</gene>
<accession>A0A2P7QR78</accession>
<dbReference type="PROSITE" id="PS51257">
    <property type="entry name" value="PROKAR_LIPOPROTEIN"/>
    <property type="match status" value="1"/>
</dbReference>
<feature type="region of interest" description="Disordered" evidence="1">
    <location>
        <begin position="159"/>
        <end position="195"/>
    </location>
</feature>